<dbReference type="OrthoDB" id="30748at2157"/>
<evidence type="ECO:0000313" key="9">
    <source>
        <dbReference type="EMBL" id="SDY56969.1"/>
    </source>
</evidence>
<dbReference type="GO" id="GO:0006527">
    <property type="term" value="P:L-arginine catabolic process"/>
    <property type="evidence" value="ECO:0007669"/>
    <property type="project" value="InterPro"/>
</dbReference>
<name>A0A1H3KY94_9EURY</name>
<dbReference type="AlphaFoldDB" id="A0A1H3KY94"/>
<evidence type="ECO:0000256" key="6">
    <source>
        <dbReference type="ARBA" id="ARBA00023317"/>
    </source>
</evidence>
<keyword evidence="6" id="KW-0670">Pyruvate</keyword>
<protein>
    <recommendedName>
        <fullName evidence="3">arginine decarboxylase</fullName>
        <ecNumber evidence="3">4.1.1.19</ecNumber>
    </recommendedName>
</protein>
<evidence type="ECO:0000256" key="2">
    <source>
        <dbReference type="ARBA" id="ARBA00007412"/>
    </source>
</evidence>
<evidence type="ECO:0000256" key="1">
    <source>
        <dbReference type="ARBA" id="ARBA00001928"/>
    </source>
</evidence>
<dbReference type="PANTHER" id="PTHR40438:SF1">
    <property type="entry name" value="PYRUVOYL-DEPENDENT ARGININE DECARBOXYLASE"/>
    <property type="match status" value="1"/>
</dbReference>
<evidence type="ECO:0000256" key="4">
    <source>
        <dbReference type="ARBA" id="ARBA00022793"/>
    </source>
</evidence>
<dbReference type="InterPro" id="IPR016105">
    <property type="entry name" value="Pyr-dep_his/arg-deCO2ase_sand"/>
</dbReference>
<evidence type="ECO:0000256" key="3">
    <source>
        <dbReference type="ARBA" id="ARBA00012426"/>
    </source>
</evidence>
<comment type="cofactor">
    <cofactor evidence="1">
        <name>pyruvate</name>
        <dbReference type="ChEBI" id="CHEBI:15361"/>
    </cofactor>
</comment>
<organism evidence="9 10">
    <name type="scientific">Halopenitus persicus</name>
    <dbReference type="NCBI Taxonomy" id="1048396"/>
    <lineage>
        <taxon>Archaea</taxon>
        <taxon>Methanobacteriati</taxon>
        <taxon>Methanobacteriota</taxon>
        <taxon>Stenosarchaea group</taxon>
        <taxon>Halobacteria</taxon>
        <taxon>Halobacteriales</taxon>
        <taxon>Haloferacaceae</taxon>
        <taxon>Halopenitus</taxon>
    </lineage>
</organism>
<dbReference type="SFLD" id="SFLDS00055">
    <property type="entry name" value="Pyruvoyl-Dependent_Histidine/A"/>
    <property type="match status" value="1"/>
</dbReference>
<gene>
    <name evidence="9" type="ORF">SAMN05216564_106206</name>
</gene>
<dbReference type="GeneID" id="43840147"/>
<dbReference type="Pfam" id="PF01862">
    <property type="entry name" value="PvlArgDC"/>
    <property type="match status" value="1"/>
</dbReference>
<keyword evidence="10" id="KW-1185">Reference proteome</keyword>
<evidence type="ECO:0000256" key="7">
    <source>
        <dbReference type="ARBA" id="ARBA00049309"/>
    </source>
</evidence>
<sequence>MASIHVAAGVGVAPTAMAAYDAALADANLHNYNLVTVSSIVPADATVTSVDRAPDLGPAGNRLTVVQAKRHLGPATSAGSTTGAEPTSSAESTTGAEPDADRPSTIAAGLGWATGPGPGLFYEVPGTEPEAVRDRIHEGLDAGATLRDWDLPDRETLVESATPSPDAHTCVVVVAAYGDSEPIV</sequence>
<accession>A0A1H3KY94</accession>
<dbReference type="EMBL" id="FNPC01000006">
    <property type="protein sequence ID" value="SDY56969.1"/>
    <property type="molecule type" value="Genomic_DNA"/>
</dbReference>
<reference evidence="10" key="1">
    <citation type="submission" date="2016-10" db="EMBL/GenBank/DDBJ databases">
        <authorList>
            <person name="Varghese N."/>
            <person name="Submissions S."/>
        </authorList>
    </citation>
    <scope>NUCLEOTIDE SEQUENCE [LARGE SCALE GENOMIC DNA]</scope>
    <source>
        <strain evidence="10">DC30,IBRC 10041,KCTC 4046</strain>
    </source>
</reference>
<comment type="similarity">
    <text evidence="2">Belongs to the PdaD family.</text>
</comment>
<keyword evidence="5" id="KW-0456">Lyase</keyword>
<dbReference type="GO" id="GO:0008792">
    <property type="term" value="F:arginine decarboxylase activity"/>
    <property type="evidence" value="ECO:0007669"/>
    <property type="project" value="UniProtKB-EC"/>
</dbReference>
<dbReference type="RefSeq" id="WP_021073177.1">
    <property type="nucleotide sequence ID" value="NZ_FNPC01000006.1"/>
</dbReference>
<dbReference type="InterPro" id="IPR002724">
    <property type="entry name" value="Pyruvoyl-dep_arg_deCO2ase"/>
</dbReference>
<dbReference type="InterPro" id="IPR016104">
    <property type="entry name" value="Pyr-dep_his/arg-deCO2ase"/>
</dbReference>
<keyword evidence="4" id="KW-0210">Decarboxylase</keyword>
<dbReference type="EC" id="4.1.1.19" evidence="3"/>
<feature type="region of interest" description="Disordered" evidence="8">
    <location>
        <begin position="73"/>
        <end position="108"/>
    </location>
</feature>
<feature type="compositionally biased region" description="Polar residues" evidence="8">
    <location>
        <begin position="77"/>
        <end position="95"/>
    </location>
</feature>
<dbReference type="Gene3D" id="3.50.20.10">
    <property type="entry name" value="Pyruvoyl-Dependent Histidine Decarboxylase, subunit B"/>
    <property type="match status" value="2"/>
</dbReference>
<comment type="catalytic activity">
    <reaction evidence="7">
        <text>L-arginine + H(+) = agmatine + CO2</text>
        <dbReference type="Rhea" id="RHEA:17641"/>
        <dbReference type="ChEBI" id="CHEBI:15378"/>
        <dbReference type="ChEBI" id="CHEBI:16526"/>
        <dbReference type="ChEBI" id="CHEBI:32682"/>
        <dbReference type="ChEBI" id="CHEBI:58145"/>
        <dbReference type="EC" id="4.1.1.19"/>
    </reaction>
</comment>
<dbReference type="SUPFAM" id="SSF56271">
    <property type="entry name" value="Pyruvoyl-dependent histidine and arginine decarboxylases"/>
    <property type="match status" value="2"/>
</dbReference>
<evidence type="ECO:0000313" key="10">
    <source>
        <dbReference type="Proteomes" id="UP000199079"/>
    </source>
</evidence>
<evidence type="ECO:0000256" key="8">
    <source>
        <dbReference type="SAM" id="MobiDB-lite"/>
    </source>
</evidence>
<evidence type="ECO:0000256" key="5">
    <source>
        <dbReference type="ARBA" id="ARBA00023239"/>
    </source>
</evidence>
<dbReference type="PANTHER" id="PTHR40438">
    <property type="entry name" value="PYRUVOYL-DEPENDENT ARGININE DECARBOXYLASE"/>
    <property type="match status" value="1"/>
</dbReference>
<dbReference type="SFLD" id="SFLDG01170">
    <property type="entry name" value="Pyruvoyl-dependent_arginine_de"/>
    <property type="match status" value="1"/>
</dbReference>
<dbReference type="Proteomes" id="UP000199079">
    <property type="component" value="Unassembled WGS sequence"/>
</dbReference>
<proteinExistence type="inferred from homology"/>